<feature type="region of interest" description="Disordered" evidence="1">
    <location>
        <begin position="67"/>
        <end position="289"/>
    </location>
</feature>
<dbReference type="RefSeq" id="XP_062721774.1">
    <property type="nucleotide sequence ID" value="XM_062862733.1"/>
</dbReference>
<feature type="compositionally biased region" description="Acidic residues" evidence="1">
    <location>
        <begin position="135"/>
        <end position="144"/>
    </location>
</feature>
<feature type="compositionally biased region" description="Basic and acidic residues" evidence="1">
    <location>
        <begin position="171"/>
        <end position="194"/>
    </location>
</feature>
<dbReference type="GO" id="GO:0005634">
    <property type="term" value="C:nucleus"/>
    <property type="evidence" value="ECO:0007669"/>
    <property type="project" value="TreeGrafter"/>
</dbReference>
<feature type="compositionally biased region" description="Polar residues" evidence="1">
    <location>
        <begin position="262"/>
        <end position="282"/>
    </location>
</feature>
<evidence type="ECO:0000313" key="2">
    <source>
        <dbReference type="EMBL" id="KAK3305994.1"/>
    </source>
</evidence>
<feature type="compositionally biased region" description="Basic residues" evidence="1">
    <location>
        <begin position="430"/>
        <end position="439"/>
    </location>
</feature>
<protein>
    <recommendedName>
        <fullName evidence="4">Transcriptional regulator</fullName>
    </recommendedName>
</protein>
<dbReference type="InterPro" id="IPR037647">
    <property type="entry name" value="HIRIP3"/>
</dbReference>
<dbReference type="EMBL" id="JAUDZG010000004">
    <property type="protein sequence ID" value="KAK3305994.1"/>
    <property type="molecule type" value="Genomic_DNA"/>
</dbReference>
<keyword evidence="3" id="KW-1185">Reference proteome</keyword>
<dbReference type="Proteomes" id="UP001273166">
    <property type="component" value="Unassembled WGS sequence"/>
</dbReference>
<dbReference type="GeneID" id="87881562"/>
<proteinExistence type="predicted"/>
<name>A0AAJ0GTX2_9PEZI</name>
<organism evidence="2 3">
    <name type="scientific">Chaetomium strumarium</name>
    <dbReference type="NCBI Taxonomy" id="1170767"/>
    <lineage>
        <taxon>Eukaryota</taxon>
        <taxon>Fungi</taxon>
        <taxon>Dikarya</taxon>
        <taxon>Ascomycota</taxon>
        <taxon>Pezizomycotina</taxon>
        <taxon>Sordariomycetes</taxon>
        <taxon>Sordariomycetidae</taxon>
        <taxon>Sordariales</taxon>
        <taxon>Chaetomiaceae</taxon>
        <taxon>Chaetomium</taxon>
    </lineage>
</organism>
<dbReference type="AlphaFoldDB" id="A0AAJ0GTX2"/>
<reference evidence="2" key="1">
    <citation type="journal article" date="2023" name="Mol. Phylogenet. Evol.">
        <title>Genome-scale phylogeny and comparative genomics of the fungal order Sordariales.</title>
        <authorList>
            <person name="Hensen N."/>
            <person name="Bonometti L."/>
            <person name="Westerberg I."/>
            <person name="Brannstrom I.O."/>
            <person name="Guillou S."/>
            <person name="Cros-Aarteil S."/>
            <person name="Calhoun S."/>
            <person name="Haridas S."/>
            <person name="Kuo A."/>
            <person name="Mondo S."/>
            <person name="Pangilinan J."/>
            <person name="Riley R."/>
            <person name="LaButti K."/>
            <person name="Andreopoulos B."/>
            <person name="Lipzen A."/>
            <person name="Chen C."/>
            <person name="Yan M."/>
            <person name="Daum C."/>
            <person name="Ng V."/>
            <person name="Clum A."/>
            <person name="Steindorff A."/>
            <person name="Ohm R.A."/>
            <person name="Martin F."/>
            <person name="Silar P."/>
            <person name="Natvig D.O."/>
            <person name="Lalanne C."/>
            <person name="Gautier V."/>
            <person name="Ament-Velasquez S.L."/>
            <person name="Kruys A."/>
            <person name="Hutchinson M.I."/>
            <person name="Powell A.J."/>
            <person name="Barry K."/>
            <person name="Miller A.N."/>
            <person name="Grigoriev I.V."/>
            <person name="Debuchy R."/>
            <person name="Gladieux P."/>
            <person name="Hiltunen Thoren M."/>
            <person name="Johannesson H."/>
        </authorList>
    </citation>
    <scope>NUCLEOTIDE SEQUENCE</scope>
    <source>
        <strain evidence="2">CBS 333.67</strain>
    </source>
</reference>
<dbReference type="PANTHER" id="PTHR15410">
    <property type="entry name" value="HIRA-INTERACTING PROTEIN 3"/>
    <property type="match status" value="1"/>
</dbReference>
<evidence type="ECO:0000256" key="1">
    <source>
        <dbReference type="SAM" id="MobiDB-lite"/>
    </source>
</evidence>
<evidence type="ECO:0008006" key="4">
    <source>
        <dbReference type="Google" id="ProtNLM"/>
    </source>
</evidence>
<comment type="caution">
    <text evidence="2">The sequence shown here is derived from an EMBL/GenBank/DDBJ whole genome shotgun (WGS) entry which is preliminary data.</text>
</comment>
<accession>A0AAJ0GTX2</accession>
<reference evidence="2" key="2">
    <citation type="submission" date="2023-06" db="EMBL/GenBank/DDBJ databases">
        <authorList>
            <consortium name="Lawrence Berkeley National Laboratory"/>
            <person name="Mondo S.J."/>
            <person name="Hensen N."/>
            <person name="Bonometti L."/>
            <person name="Westerberg I."/>
            <person name="Brannstrom I.O."/>
            <person name="Guillou S."/>
            <person name="Cros-Aarteil S."/>
            <person name="Calhoun S."/>
            <person name="Haridas S."/>
            <person name="Kuo A."/>
            <person name="Pangilinan J."/>
            <person name="Riley R."/>
            <person name="Labutti K."/>
            <person name="Andreopoulos B."/>
            <person name="Lipzen A."/>
            <person name="Chen C."/>
            <person name="Yanf M."/>
            <person name="Daum C."/>
            <person name="Ng V."/>
            <person name="Clum A."/>
            <person name="Steindorff A."/>
            <person name="Ohm R."/>
            <person name="Martin F."/>
            <person name="Silar P."/>
            <person name="Natvig D."/>
            <person name="Lalanne C."/>
            <person name="Gautier V."/>
            <person name="Ament-Velasquez S.L."/>
            <person name="Kruys A."/>
            <person name="Hutchinson M.I."/>
            <person name="Powell A.J."/>
            <person name="Barry K."/>
            <person name="Miller A.N."/>
            <person name="Grigoriev I.V."/>
            <person name="Debuchy R."/>
            <person name="Gladieux P."/>
            <person name="Thoren M.H."/>
            <person name="Johannesson H."/>
        </authorList>
    </citation>
    <scope>NUCLEOTIDE SEQUENCE</scope>
    <source>
        <strain evidence="2">CBS 333.67</strain>
    </source>
</reference>
<evidence type="ECO:0000313" key="3">
    <source>
        <dbReference type="Proteomes" id="UP001273166"/>
    </source>
</evidence>
<feature type="region of interest" description="Disordered" evidence="1">
    <location>
        <begin position="364"/>
        <end position="454"/>
    </location>
</feature>
<dbReference type="PANTHER" id="PTHR15410:SF2">
    <property type="entry name" value="HIRA-INTERACTING PROTEIN 3"/>
    <property type="match status" value="1"/>
</dbReference>
<gene>
    <name evidence="2" type="ORF">B0T15DRAFT_215669</name>
</gene>
<sequence length="454" mass="49662">MGNKIARQLAKVVREIYSSDERDQLTVNYARQVAERRLKLEEGFFKDGEWKAKSKNIILDTMAEIEAESSDEATPAPKKKAAAAPKRSIGAGKRQKKDPASPETSDASDVGGAPEPPAKKRKTAPKTKRESKVESDDEQSDDTQGESVQPSPEPGAKPRSRQPEESSSELSELHRDLSEHVSVSERKETPKPATDDDESELSSVVDEPPKRKQKPKTTPKSKASPPPTEPKNDDGAADSSSELSSVIDEPQPPKRKRKTNKDTTAPPKQTRPTKAKSSSATAEVSPDEAQIKTLQSQLVKCGVRKVWGNEFKRHGADTPKAKIKHLKNMLVEIGMTGRFSDAKAREIKEKRELQADLQEVMQREKQWGVGGGRGEKRRAAAAAVAAGGRGKSLKAKDAEESGEGEEDEDEGKNEGESGESEGDEKEGRKLAVHRKGPAKRRPDLAFLEDESESE</sequence>
<feature type="compositionally biased region" description="Acidic residues" evidence="1">
    <location>
        <begin position="400"/>
        <end position="424"/>
    </location>
</feature>